<keyword evidence="6" id="KW-0472">Membrane</keyword>
<evidence type="ECO:0000256" key="2">
    <source>
        <dbReference type="ARBA" id="ARBA00006386"/>
    </source>
</evidence>
<dbReference type="InterPro" id="IPR005524">
    <property type="entry name" value="DUF318"/>
</dbReference>
<comment type="similarity">
    <text evidence="2">Belongs to the UPF0718 family.</text>
</comment>
<comment type="subcellular location">
    <subcellularLocation>
        <location evidence="1">Cell membrane</location>
        <topology evidence="1">Multi-pass membrane protein</topology>
    </subcellularLocation>
</comment>
<gene>
    <name evidence="7" type="ORF">A3224_06310</name>
</gene>
<evidence type="ECO:0000256" key="3">
    <source>
        <dbReference type="ARBA" id="ARBA00022475"/>
    </source>
</evidence>
<dbReference type="Proteomes" id="UP000076077">
    <property type="component" value="Chromosome"/>
</dbReference>
<keyword evidence="4" id="KW-0812">Transmembrane</keyword>
<proteinExistence type="inferred from homology"/>
<dbReference type="InterPro" id="IPR052923">
    <property type="entry name" value="UPF0718"/>
</dbReference>
<dbReference type="PANTHER" id="PTHR34184:SF4">
    <property type="entry name" value="UPF0718 PROTEIN YCGR"/>
    <property type="match status" value="1"/>
</dbReference>
<sequence>MTDKCCGPRPPDGGQVVEAHTSACCADEPRGHLDWLLWISLSVVAILYCIYWVVDLDAMPEWLHHMSAGVVELVHTMWWGVVAGALFVGLLGRIPQELVIKALGRGGSKRGLFRATLAGLFFDLCSHGILMVGMQLYKRGASIGQVMAFLIASPWNSLSLTVILIALIGFWWTLLFILCSAAIALISGYLADRLVEQGKLPPNPNKVELPEDYDWRTEVVGLWQRAELTPTSIGSLLWEGIRGSQMVVRWLLVGIVLAVLVRAFVDPAVFQQWFGPSALGLAATLVAATILEVCSEGATPLAADIFSRATAPGNAFAFLMAGVSTDYTELMSIKDTTGSWKIGFALPLLTLPQIILVGLLMNGFGA</sequence>
<accession>A0A143HKM4</accession>
<evidence type="ECO:0000313" key="7">
    <source>
        <dbReference type="EMBL" id="AMX02248.1"/>
    </source>
</evidence>
<protein>
    <submittedName>
        <fullName evidence="7">ATPase</fullName>
    </submittedName>
</protein>
<dbReference type="OrthoDB" id="9810876at2"/>
<dbReference type="GeneID" id="76607666"/>
<dbReference type="Pfam" id="PF03773">
    <property type="entry name" value="ArsP_1"/>
    <property type="match status" value="1"/>
</dbReference>
<evidence type="ECO:0000256" key="4">
    <source>
        <dbReference type="ARBA" id="ARBA00022692"/>
    </source>
</evidence>
<dbReference type="KEGG" id="mthd:A3224_06310"/>
<keyword evidence="3" id="KW-1003">Cell membrane</keyword>
<evidence type="ECO:0000313" key="8">
    <source>
        <dbReference type="Proteomes" id="UP000076077"/>
    </source>
</evidence>
<dbReference type="RefSeq" id="WP_067152655.1">
    <property type="nucleotide sequence ID" value="NZ_CP014864.1"/>
</dbReference>
<dbReference type="AlphaFoldDB" id="A0A143HKM4"/>
<evidence type="ECO:0000256" key="1">
    <source>
        <dbReference type="ARBA" id="ARBA00004651"/>
    </source>
</evidence>
<dbReference type="PANTHER" id="PTHR34184">
    <property type="entry name" value="UPF0718 PROTEIN YCGR"/>
    <property type="match status" value="1"/>
</dbReference>
<keyword evidence="8" id="KW-1185">Reference proteome</keyword>
<name>A0A143HKM4_MICTH</name>
<organism evidence="7 8">
    <name type="scientific">Microbulbifer thermotolerans</name>
    <dbReference type="NCBI Taxonomy" id="252514"/>
    <lineage>
        <taxon>Bacteria</taxon>
        <taxon>Pseudomonadati</taxon>
        <taxon>Pseudomonadota</taxon>
        <taxon>Gammaproteobacteria</taxon>
        <taxon>Cellvibrionales</taxon>
        <taxon>Microbulbiferaceae</taxon>
        <taxon>Microbulbifer</taxon>
    </lineage>
</organism>
<keyword evidence="5" id="KW-1133">Transmembrane helix</keyword>
<reference evidence="8" key="1">
    <citation type="submission" date="2016-03" db="EMBL/GenBank/DDBJ databases">
        <authorList>
            <person name="Lee Y.-S."/>
            <person name="Choi Y.-L."/>
        </authorList>
    </citation>
    <scope>NUCLEOTIDE SEQUENCE [LARGE SCALE GENOMIC DNA]</scope>
    <source>
        <strain evidence="8">DAU221</strain>
    </source>
</reference>
<dbReference type="EMBL" id="CP014864">
    <property type="protein sequence ID" value="AMX02248.1"/>
    <property type="molecule type" value="Genomic_DNA"/>
</dbReference>
<dbReference type="STRING" id="252514.A3224_06310"/>
<evidence type="ECO:0000256" key="6">
    <source>
        <dbReference type="ARBA" id="ARBA00023136"/>
    </source>
</evidence>
<dbReference type="GO" id="GO:0005886">
    <property type="term" value="C:plasma membrane"/>
    <property type="evidence" value="ECO:0007669"/>
    <property type="project" value="UniProtKB-SubCell"/>
</dbReference>
<evidence type="ECO:0000256" key="5">
    <source>
        <dbReference type="ARBA" id="ARBA00022989"/>
    </source>
</evidence>